<geneLocation type="plasmid" evidence="2">
    <name>phvKpST874_NDM-1_2471</name>
</geneLocation>
<accession>A0A8F7KQH9</accession>
<sequence>MSYMLYETFRMPRYDDFLKQEPQMYSRFMNDPLDEEYLVSPGIVGSYADGEIPAEEIEVREAVIRFKVTGDQVLSMNLFHRLFHYQRYSEVRASFNKSRLALVDVVNRSPFHKAAMRRIYSDLPEQSIARRVLVDFIG</sequence>
<name>A0A8F7KQH9_KLEPN</name>
<organism evidence="1">
    <name type="scientific">Klebsiella pneumoniae subsp. pneumoniae</name>
    <dbReference type="NCBI Taxonomy" id="72407"/>
    <lineage>
        <taxon>Bacteria</taxon>
        <taxon>Pseudomonadati</taxon>
        <taxon>Pseudomonadota</taxon>
        <taxon>Gammaproteobacteria</taxon>
        <taxon>Enterobacterales</taxon>
        <taxon>Enterobacteriaceae</taxon>
        <taxon>Klebsiella/Raoultella group</taxon>
        <taxon>Klebsiella</taxon>
        <taxon>Klebsiella pneumoniae complex</taxon>
    </lineage>
</organism>
<dbReference type="RefSeq" id="WP_016947083.1">
    <property type="nucleotide sequence ID" value="NZ_MW911666.1"/>
</dbReference>
<keyword evidence="1" id="KW-0614">Plasmid</keyword>
<evidence type="ECO:0000313" key="3">
    <source>
        <dbReference type="EMBL" id="QXV90591.1"/>
    </source>
</evidence>
<dbReference type="EMBL" id="MW911667">
    <property type="protein sequence ID" value="QXV89797.1"/>
    <property type="molecule type" value="Genomic_DNA"/>
</dbReference>
<geneLocation type="plasmid" evidence="3">
    <name>phvKpST15_NDM-1_2501</name>
</geneLocation>
<evidence type="ECO:0000313" key="2">
    <source>
        <dbReference type="EMBL" id="QXV90144.1"/>
    </source>
</evidence>
<dbReference type="EMBL" id="MW911668">
    <property type="protein sequence ID" value="QXV90144.1"/>
    <property type="molecule type" value="Genomic_DNA"/>
</dbReference>
<dbReference type="AlphaFoldDB" id="A0A8F7KQH9"/>
<evidence type="ECO:0000313" key="1">
    <source>
        <dbReference type="EMBL" id="QXV89797.1"/>
    </source>
</evidence>
<reference evidence="1" key="1">
    <citation type="journal article" date="2021" name="Antibiotics">
        <title>Emergence of Hybrid Resistance and Virulence Plasmids Harboring New Delhi Metallo-beta-Lactamase in Klebsiella pneumoniae in Russia.</title>
        <authorList>
            <person name="Starkova P."/>
            <person name="Lazareva I."/>
            <person name="Avdeeva A."/>
            <person name="Sulian O."/>
            <person name="Likholetova D."/>
            <person name="Ageevets V."/>
            <person name="Lebedeva M."/>
            <person name="Gostev V."/>
            <person name="Sopova J."/>
            <person name="Sidorenko S."/>
        </authorList>
    </citation>
    <scope>NUCLEOTIDE SEQUENCE</scope>
    <source>
        <plasmid evidence="3">phvKpST15_NDM-1_2501</plasmid>
        <plasmid evidence="1">phvKpST395_2024</plasmid>
        <plasmid evidence="2">phvKpST874_NDM-1_2471</plasmid>
    </source>
</reference>
<proteinExistence type="predicted"/>
<protein>
    <submittedName>
        <fullName evidence="1">Uncharacterized protein</fullName>
    </submittedName>
</protein>
<dbReference type="EMBL" id="MW911669">
    <property type="protein sequence ID" value="QXV90591.1"/>
    <property type="molecule type" value="Genomic_DNA"/>
</dbReference>
<geneLocation type="plasmid" evidence="1">
    <name>phvKpST395_2024</name>
</geneLocation>